<feature type="compositionally biased region" description="Low complexity" evidence="2">
    <location>
        <begin position="75"/>
        <end position="86"/>
    </location>
</feature>
<feature type="region of interest" description="Disordered" evidence="2">
    <location>
        <begin position="75"/>
        <end position="102"/>
    </location>
</feature>
<dbReference type="PANTHER" id="PTHR44103:SF1">
    <property type="entry name" value="PROPROTEIN CONVERTASE P"/>
    <property type="match status" value="1"/>
</dbReference>
<evidence type="ECO:0000256" key="1">
    <source>
        <dbReference type="ARBA" id="ARBA00022729"/>
    </source>
</evidence>
<dbReference type="GO" id="GO:0006508">
    <property type="term" value="P:proteolysis"/>
    <property type="evidence" value="ECO:0007669"/>
    <property type="project" value="UniProtKB-KW"/>
</dbReference>
<proteinExistence type="predicted"/>
<dbReference type="Pfam" id="PF13365">
    <property type="entry name" value="Trypsin_2"/>
    <property type="match status" value="1"/>
</dbReference>
<dbReference type="GO" id="GO:0004252">
    <property type="term" value="F:serine-type endopeptidase activity"/>
    <property type="evidence" value="ECO:0007669"/>
    <property type="project" value="InterPro"/>
</dbReference>
<dbReference type="InterPro" id="IPR043504">
    <property type="entry name" value="Peptidase_S1_PA_chymotrypsin"/>
</dbReference>
<evidence type="ECO:0000313" key="4">
    <source>
        <dbReference type="EMBL" id="KAB7843662.1"/>
    </source>
</evidence>
<dbReference type="SUPFAM" id="SSF50494">
    <property type="entry name" value="Trypsin-like serine proteases"/>
    <property type="match status" value="1"/>
</dbReference>
<protein>
    <submittedName>
        <fullName evidence="4">Trypsin-like serine protease</fullName>
    </submittedName>
</protein>
<dbReference type="RefSeq" id="WP_152264050.1">
    <property type="nucleotide sequence ID" value="NZ_VOKX01000032.1"/>
</dbReference>
<evidence type="ECO:0000256" key="3">
    <source>
        <dbReference type="SAM" id="SignalP"/>
    </source>
</evidence>
<gene>
    <name evidence="4" type="ORF">FRZ00_16995</name>
</gene>
<dbReference type="Gene3D" id="2.40.10.10">
    <property type="entry name" value="Trypsin-like serine proteases"/>
    <property type="match status" value="2"/>
</dbReference>
<keyword evidence="1 3" id="KW-0732">Signal</keyword>
<sequence length="629" mass="66267">MTPHRWSRSLATVLAMAACGVSATAAVAAPGPTGSGTAPKPVPSASAPAHHATPSAVEKFWTADRLAAAVPLDAGRGAPGALPRPGVSRLAPPGPVGTAPKGIPKGVYGDGIPAVGTFFFDTKATGATYCSASIVRSAHRNLVLTAGHCAKHAAEKGIFIPQFRKGKAVKDQPFGGYPVQKAFTYANYQPNSMRADSDLDFAFLRVGPEYQRKKQVEEVTGAGLRLRDTPRLANQVTVHGYPHLSGNGQRAISCTVPTERLSGFRQMLMRCSGFYGGVSGGPWVTGYNAKTRTGDVIGNVGGYYGGGPPRSSGHDDWMSYSPVYGQEIQDLYRAAVADRAPGTAPLRGLYEGKLAGPASDWKYATHVMAADVDADGRDDLLVIWKDGEATLYPGDGRGGFGTPRTLAKQQSFWKNARSVTTGDFTGDGRPDLMVLWAKDDKKDTSTGKVSVYSDISAARLTGTKEYVVQQAGSEWKYATAITAGAYDPGKADDVVVRWKDGDVTLHSGVTGGGTGRERTLVSKDAAWKDAVSLTTAQLSGKGADLLVRRADGKLEAFSGITATSGRLGASAVLQPAHPSYTRNSAMAAGDFTTSGRRADLLVRWTEGETSLYEGTGPKRIGTWKTMVSP</sequence>
<keyword evidence="4" id="KW-0645">Protease</keyword>
<dbReference type="InterPro" id="IPR013517">
    <property type="entry name" value="FG-GAP"/>
</dbReference>
<reference evidence="4 5" key="1">
    <citation type="journal article" date="2019" name="Microb. Cell Fact.">
        <title>Exploring novel herbicidin analogues by transcriptional regulator overexpression and MS/MS molecular networking.</title>
        <authorList>
            <person name="Shi Y."/>
            <person name="Gu R."/>
            <person name="Li Y."/>
            <person name="Wang X."/>
            <person name="Ren W."/>
            <person name="Li X."/>
            <person name="Wang L."/>
            <person name="Xie Y."/>
            <person name="Hong B."/>
        </authorList>
    </citation>
    <scope>NUCLEOTIDE SEQUENCE [LARGE SCALE GENOMIC DNA]</scope>
    <source>
        <strain evidence="4 5">US-43</strain>
    </source>
</reference>
<dbReference type="PANTHER" id="PTHR44103">
    <property type="entry name" value="PROPROTEIN CONVERTASE P"/>
    <property type="match status" value="1"/>
</dbReference>
<dbReference type="InterPro" id="IPR018114">
    <property type="entry name" value="TRYPSIN_HIS"/>
</dbReference>
<name>A0A5N5W824_STRMB</name>
<dbReference type="Pfam" id="PF13517">
    <property type="entry name" value="FG-GAP_3"/>
    <property type="match status" value="1"/>
</dbReference>
<feature type="region of interest" description="Disordered" evidence="2">
    <location>
        <begin position="29"/>
        <end position="53"/>
    </location>
</feature>
<keyword evidence="4" id="KW-0378">Hydrolase</keyword>
<dbReference type="InterPro" id="IPR028994">
    <property type="entry name" value="Integrin_alpha_N"/>
</dbReference>
<evidence type="ECO:0000313" key="5">
    <source>
        <dbReference type="Proteomes" id="UP000327000"/>
    </source>
</evidence>
<feature type="chain" id="PRO_5024997071" evidence="3">
    <location>
        <begin position="29"/>
        <end position="629"/>
    </location>
</feature>
<dbReference type="EMBL" id="VOKX01000032">
    <property type="protein sequence ID" value="KAB7843662.1"/>
    <property type="molecule type" value="Genomic_DNA"/>
</dbReference>
<dbReference type="PROSITE" id="PS00134">
    <property type="entry name" value="TRYPSIN_HIS"/>
    <property type="match status" value="1"/>
</dbReference>
<dbReference type="Gene3D" id="2.130.10.130">
    <property type="entry name" value="Integrin alpha, N-terminal"/>
    <property type="match status" value="1"/>
</dbReference>
<keyword evidence="5" id="KW-1185">Reference proteome</keyword>
<dbReference type="SUPFAM" id="SSF69318">
    <property type="entry name" value="Integrin alpha N-terminal domain"/>
    <property type="match status" value="1"/>
</dbReference>
<organism evidence="4 5">
    <name type="scientific">Streptomyces mobaraensis</name>
    <name type="common">Streptoverticillium mobaraense</name>
    <dbReference type="NCBI Taxonomy" id="35621"/>
    <lineage>
        <taxon>Bacteria</taxon>
        <taxon>Bacillati</taxon>
        <taxon>Actinomycetota</taxon>
        <taxon>Actinomycetes</taxon>
        <taxon>Kitasatosporales</taxon>
        <taxon>Streptomycetaceae</taxon>
        <taxon>Streptomyces</taxon>
    </lineage>
</organism>
<dbReference type="PROSITE" id="PS51257">
    <property type="entry name" value="PROKAR_LIPOPROTEIN"/>
    <property type="match status" value="1"/>
</dbReference>
<accession>A0A5N5W824</accession>
<evidence type="ECO:0000256" key="2">
    <source>
        <dbReference type="SAM" id="MobiDB-lite"/>
    </source>
</evidence>
<dbReference type="InterPro" id="IPR009003">
    <property type="entry name" value="Peptidase_S1_PA"/>
</dbReference>
<feature type="signal peptide" evidence="3">
    <location>
        <begin position="1"/>
        <end position="28"/>
    </location>
</feature>
<comment type="caution">
    <text evidence="4">The sequence shown here is derived from an EMBL/GenBank/DDBJ whole genome shotgun (WGS) entry which is preliminary data.</text>
</comment>
<dbReference type="OrthoDB" id="3507155at2"/>
<dbReference type="AlphaFoldDB" id="A0A5N5W824"/>
<dbReference type="Proteomes" id="UP000327000">
    <property type="component" value="Unassembled WGS sequence"/>
</dbReference>